<dbReference type="InterPro" id="IPR037171">
    <property type="entry name" value="NagB/RpiA_transferase-like"/>
</dbReference>
<keyword evidence="6" id="KW-1185">Reference proteome</keyword>
<dbReference type="Pfam" id="PF08220">
    <property type="entry name" value="HTH_DeoR"/>
    <property type="match status" value="1"/>
</dbReference>
<dbReference type="RefSeq" id="WP_130434008.1">
    <property type="nucleotide sequence ID" value="NZ_SGXF01000001.1"/>
</dbReference>
<dbReference type="SMART" id="SM00420">
    <property type="entry name" value="HTH_DEOR"/>
    <property type="match status" value="1"/>
</dbReference>
<dbReference type="Pfam" id="PF00455">
    <property type="entry name" value="DeoRC"/>
    <property type="match status" value="1"/>
</dbReference>
<evidence type="ECO:0000256" key="1">
    <source>
        <dbReference type="ARBA" id="ARBA00023015"/>
    </source>
</evidence>
<dbReference type="SMART" id="SM01134">
    <property type="entry name" value="DeoRC"/>
    <property type="match status" value="1"/>
</dbReference>
<dbReference type="GO" id="GO:0003677">
    <property type="term" value="F:DNA binding"/>
    <property type="evidence" value="ECO:0007669"/>
    <property type="project" value="UniProtKB-KW"/>
</dbReference>
<accession>A0A4Q7PSL4</accession>
<dbReference type="SUPFAM" id="SSF46785">
    <property type="entry name" value="Winged helix' DNA-binding domain"/>
    <property type="match status" value="1"/>
</dbReference>
<feature type="domain" description="HTH deoR-type" evidence="4">
    <location>
        <begin position="8"/>
        <end position="63"/>
    </location>
</feature>
<evidence type="ECO:0000256" key="3">
    <source>
        <dbReference type="ARBA" id="ARBA00023163"/>
    </source>
</evidence>
<name>A0A4Q7PSL4_9FIRM</name>
<evidence type="ECO:0000313" key="5">
    <source>
        <dbReference type="EMBL" id="RZT03098.1"/>
    </source>
</evidence>
<dbReference type="InterPro" id="IPR001034">
    <property type="entry name" value="DeoR_HTH"/>
</dbReference>
<comment type="caution">
    <text evidence="5">The sequence shown here is derived from an EMBL/GenBank/DDBJ whole genome shotgun (WGS) entry which is preliminary data.</text>
</comment>
<dbReference type="Gene3D" id="1.10.10.10">
    <property type="entry name" value="Winged helix-like DNA-binding domain superfamily/Winged helix DNA-binding domain"/>
    <property type="match status" value="1"/>
</dbReference>
<evidence type="ECO:0000259" key="4">
    <source>
        <dbReference type="PROSITE" id="PS51000"/>
    </source>
</evidence>
<keyword evidence="1" id="KW-0805">Transcription regulation</keyword>
<dbReference type="PROSITE" id="PS00894">
    <property type="entry name" value="HTH_DEOR_1"/>
    <property type="match status" value="1"/>
</dbReference>
<dbReference type="SUPFAM" id="SSF100950">
    <property type="entry name" value="NagB/RpiA/CoA transferase-like"/>
    <property type="match status" value="1"/>
</dbReference>
<gene>
    <name evidence="5" type="ORF">EV209_1233</name>
</gene>
<dbReference type="InterPro" id="IPR036390">
    <property type="entry name" value="WH_DNA-bd_sf"/>
</dbReference>
<dbReference type="PANTHER" id="PTHR30363">
    <property type="entry name" value="HTH-TYPE TRANSCRIPTIONAL REGULATOR SRLR-RELATED"/>
    <property type="match status" value="1"/>
</dbReference>
<dbReference type="InterPro" id="IPR036388">
    <property type="entry name" value="WH-like_DNA-bd_sf"/>
</dbReference>
<keyword evidence="2" id="KW-0238">DNA-binding</keyword>
<dbReference type="GO" id="GO:0003700">
    <property type="term" value="F:DNA-binding transcription factor activity"/>
    <property type="evidence" value="ECO:0007669"/>
    <property type="project" value="InterPro"/>
</dbReference>
<dbReference type="InterPro" id="IPR050313">
    <property type="entry name" value="Carb_Metab_HTH_regulators"/>
</dbReference>
<dbReference type="PRINTS" id="PR00037">
    <property type="entry name" value="HTHLACR"/>
</dbReference>
<evidence type="ECO:0000256" key="2">
    <source>
        <dbReference type="ARBA" id="ARBA00023125"/>
    </source>
</evidence>
<evidence type="ECO:0000313" key="6">
    <source>
        <dbReference type="Proteomes" id="UP000292927"/>
    </source>
</evidence>
<dbReference type="InterPro" id="IPR018356">
    <property type="entry name" value="Tscrpt_reg_HTH_DeoR_CS"/>
</dbReference>
<dbReference type="EMBL" id="SGXF01000001">
    <property type="protein sequence ID" value="RZT03098.1"/>
    <property type="molecule type" value="Genomic_DNA"/>
</dbReference>
<protein>
    <submittedName>
        <fullName evidence="5">DeoR family transcriptional regulator</fullName>
    </submittedName>
</protein>
<keyword evidence="3" id="KW-0804">Transcription</keyword>
<dbReference type="PANTHER" id="PTHR30363:SF44">
    <property type="entry name" value="AGA OPERON TRANSCRIPTIONAL REPRESSOR-RELATED"/>
    <property type="match status" value="1"/>
</dbReference>
<sequence>MKRKKSEVDQRRAEVLEYLKIQPGTNIKNLSEKFQVSVMTMRRDLQELEDMGLLIRHYGGARVRRDATLNDQAGYRNLIARYAASLVQDGDTLFLNTSKTALSMLPYINRQDVTVITNNGKAISTEHQLGVQVILTGGELRHPKDAMVGDYALRSLKTVYAKKSFIGCNGISAEMGVTTENANEVSINTLMVEHVTGESFVLADHTKLGRNSSFSSCPIGDVKNLITDELAPEDVLEELRAKGVKIHIVRKEDYK</sequence>
<dbReference type="OrthoDB" id="9797223at2"/>
<organism evidence="5 6">
    <name type="scientific">Cuneatibacter caecimuris</name>
    <dbReference type="NCBI Taxonomy" id="1796618"/>
    <lineage>
        <taxon>Bacteria</taxon>
        <taxon>Bacillati</taxon>
        <taxon>Bacillota</taxon>
        <taxon>Clostridia</taxon>
        <taxon>Lachnospirales</taxon>
        <taxon>Lachnospiraceae</taxon>
        <taxon>Cuneatibacter</taxon>
    </lineage>
</organism>
<dbReference type="AlphaFoldDB" id="A0A4Q7PSL4"/>
<reference evidence="5 6" key="1">
    <citation type="submission" date="2019-02" db="EMBL/GenBank/DDBJ databases">
        <title>Genomic Encyclopedia of Type Strains, Phase IV (KMG-IV): sequencing the most valuable type-strain genomes for metagenomic binning, comparative biology and taxonomic classification.</title>
        <authorList>
            <person name="Goeker M."/>
        </authorList>
    </citation>
    <scope>NUCLEOTIDE SEQUENCE [LARGE SCALE GENOMIC DNA]</scope>
    <source>
        <strain evidence="5 6">DSM 29486</strain>
    </source>
</reference>
<dbReference type="PROSITE" id="PS51000">
    <property type="entry name" value="HTH_DEOR_2"/>
    <property type="match status" value="1"/>
</dbReference>
<dbReference type="Proteomes" id="UP000292927">
    <property type="component" value="Unassembled WGS sequence"/>
</dbReference>
<proteinExistence type="predicted"/>
<dbReference type="InterPro" id="IPR014036">
    <property type="entry name" value="DeoR-like_C"/>
</dbReference>